<protein>
    <submittedName>
        <fullName evidence="4">GNAT family N-acetyltransferase</fullName>
        <ecNumber evidence="4">2.3.-.-</ecNumber>
    </submittedName>
</protein>
<dbReference type="RefSeq" id="WP_386765078.1">
    <property type="nucleotide sequence ID" value="NZ_JBHSTI010000008.1"/>
</dbReference>
<accession>A0ABW1SYT8</accession>
<dbReference type="PROSITE" id="PS51186">
    <property type="entry name" value="GNAT"/>
    <property type="match status" value="1"/>
</dbReference>
<evidence type="ECO:0000256" key="2">
    <source>
        <dbReference type="ARBA" id="ARBA00023315"/>
    </source>
</evidence>
<dbReference type="InterPro" id="IPR016181">
    <property type="entry name" value="Acyl_CoA_acyltransferase"/>
</dbReference>
<keyword evidence="2 4" id="KW-0012">Acyltransferase</keyword>
<dbReference type="GO" id="GO:0016746">
    <property type="term" value="F:acyltransferase activity"/>
    <property type="evidence" value="ECO:0007669"/>
    <property type="project" value="UniProtKB-KW"/>
</dbReference>
<dbReference type="PANTHER" id="PTHR43877:SF2">
    <property type="entry name" value="AMINOALKYLPHOSPHONATE N-ACETYLTRANSFERASE-RELATED"/>
    <property type="match status" value="1"/>
</dbReference>
<comment type="caution">
    <text evidence="4">The sequence shown here is derived from an EMBL/GenBank/DDBJ whole genome shotgun (WGS) entry which is preliminary data.</text>
</comment>
<reference evidence="5" key="1">
    <citation type="journal article" date="2019" name="Int. J. Syst. Evol. Microbiol.">
        <title>The Global Catalogue of Microorganisms (GCM) 10K type strain sequencing project: providing services to taxonomists for standard genome sequencing and annotation.</title>
        <authorList>
            <consortium name="The Broad Institute Genomics Platform"/>
            <consortium name="The Broad Institute Genome Sequencing Center for Infectious Disease"/>
            <person name="Wu L."/>
            <person name="Ma J."/>
        </authorList>
    </citation>
    <scope>NUCLEOTIDE SEQUENCE [LARGE SCALE GENOMIC DNA]</scope>
    <source>
        <strain evidence="5">CGMCC 4.7317</strain>
    </source>
</reference>
<evidence type="ECO:0000313" key="5">
    <source>
        <dbReference type="Proteomes" id="UP001596138"/>
    </source>
</evidence>
<dbReference type="Pfam" id="PF00583">
    <property type="entry name" value="Acetyltransf_1"/>
    <property type="match status" value="1"/>
</dbReference>
<dbReference type="SUPFAM" id="SSF55729">
    <property type="entry name" value="Acyl-CoA N-acyltransferases (Nat)"/>
    <property type="match status" value="1"/>
</dbReference>
<evidence type="ECO:0000256" key="1">
    <source>
        <dbReference type="ARBA" id="ARBA00022679"/>
    </source>
</evidence>
<dbReference type="Gene3D" id="3.40.630.30">
    <property type="match status" value="1"/>
</dbReference>
<dbReference type="CDD" id="cd04301">
    <property type="entry name" value="NAT_SF"/>
    <property type="match status" value="1"/>
</dbReference>
<dbReference type="EC" id="2.3.-.-" evidence="4"/>
<sequence length="153" mass="17252">MLIEIREATAEDLPALARLRWECHTERQPADEHDFDAYRLGFAQWCSARQGRCRAVVAVDGSHVVGMGFLVLVDRVPSPGSLDRHHGDIQSMYVTPAHRNHGVGSKIVRRLLDLARDAGCERIEVYSGSRAVTFYERSGFEHVDRLLNRVLGQ</sequence>
<proteinExistence type="predicted"/>
<name>A0ABW1SYT8_9ACTN</name>
<gene>
    <name evidence="4" type="ORF">ACFQGU_06990</name>
</gene>
<dbReference type="InterPro" id="IPR050832">
    <property type="entry name" value="Bact_Acetyltransf"/>
</dbReference>
<evidence type="ECO:0000313" key="4">
    <source>
        <dbReference type="EMBL" id="MFC6237618.1"/>
    </source>
</evidence>
<keyword evidence="1 4" id="KW-0808">Transferase</keyword>
<organism evidence="4 5">
    <name type="scientific">Longivirga aurantiaca</name>
    <dbReference type="NCBI Taxonomy" id="1837743"/>
    <lineage>
        <taxon>Bacteria</taxon>
        <taxon>Bacillati</taxon>
        <taxon>Actinomycetota</taxon>
        <taxon>Actinomycetes</taxon>
        <taxon>Sporichthyales</taxon>
        <taxon>Sporichthyaceae</taxon>
        <taxon>Longivirga</taxon>
    </lineage>
</organism>
<dbReference type="PANTHER" id="PTHR43877">
    <property type="entry name" value="AMINOALKYLPHOSPHONATE N-ACETYLTRANSFERASE-RELATED-RELATED"/>
    <property type="match status" value="1"/>
</dbReference>
<evidence type="ECO:0000259" key="3">
    <source>
        <dbReference type="PROSITE" id="PS51186"/>
    </source>
</evidence>
<feature type="domain" description="N-acetyltransferase" evidence="3">
    <location>
        <begin position="3"/>
        <end position="153"/>
    </location>
</feature>
<dbReference type="Proteomes" id="UP001596138">
    <property type="component" value="Unassembled WGS sequence"/>
</dbReference>
<dbReference type="InterPro" id="IPR000182">
    <property type="entry name" value="GNAT_dom"/>
</dbReference>
<keyword evidence="5" id="KW-1185">Reference proteome</keyword>
<dbReference type="EMBL" id="JBHSTI010000008">
    <property type="protein sequence ID" value="MFC6237618.1"/>
    <property type="molecule type" value="Genomic_DNA"/>
</dbReference>